<dbReference type="SUPFAM" id="SSF81301">
    <property type="entry name" value="Nucleotidyltransferase"/>
    <property type="match status" value="1"/>
</dbReference>
<dbReference type="Proteomes" id="UP001250932">
    <property type="component" value="Unassembled WGS sequence"/>
</dbReference>
<comment type="caution">
    <text evidence="11">The sequence shown here is derived from an EMBL/GenBank/DDBJ whole genome shotgun (WGS) entry which is preliminary data.</text>
</comment>
<organism evidence="11 12">
    <name type="scientific">Candidatus Nitronereus thalassa</name>
    <dbReference type="NCBI Taxonomy" id="3020898"/>
    <lineage>
        <taxon>Bacteria</taxon>
        <taxon>Pseudomonadati</taxon>
        <taxon>Nitrospirota</taxon>
        <taxon>Nitrospiria</taxon>
        <taxon>Nitrospirales</taxon>
        <taxon>Nitrospiraceae</taxon>
        <taxon>Candidatus Nitronereus</taxon>
    </lineage>
</organism>
<name>A0ABU3KC57_9BACT</name>
<proteinExistence type="inferred from homology"/>
<dbReference type="Pfam" id="PF01909">
    <property type="entry name" value="NTP_transf_2"/>
    <property type="match status" value="1"/>
</dbReference>
<protein>
    <submittedName>
        <fullName evidence="11">Nucleotidyltransferase family protein</fullName>
    </submittedName>
</protein>
<sequence length="97" mass="11009">MITLETIKTTLQAHKEELSQKYGVKQIGVFGSCVKNEQLETSDVDLLVEFDKAIDLFIFVNLKNYLSDLLNANVDLVMKKALKPKIGQRILQEVVEI</sequence>
<evidence type="ECO:0000313" key="11">
    <source>
        <dbReference type="EMBL" id="MDT7044105.1"/>
    </source>
</evidence>
<dbReference type="InterPro" id="IPR052038">
    <property type="entry name" value="Type-VII_TA_antitoxin"/>
</dbReference>
<comment type="cofactor">
    <cofactor evidence="1">
        <name>Mg(2+)</name>
        <dbReference type="ChEBI" id="CHEBI:18420"/>
    </cofactor>
</comment>
<reference evidence="11 12" key="1">
    <citation type="journal article" date="2023" name="ISME J.">
        <title>Cultivation and genomic characterization of novel and ubiquitous marine nitrite-oxidizing bacteria from the Nitrospirales.</title>
        <authorList>
            <person name="Mueller A.J."/>
            <person name="Daebeler A."/>
            <person name="Herbold C.W."/>
            <person name="Kirkegaard R.H."/>
            <person name="Daims H."/>
        </authorList>
    </citation>
    <scope>NUCLEOTIDE SEQUENCE [LARGE SCALE GENOMIC DNA]</scope>
    <source>
        <strain evidence="11 12">EB</strain>
    </source>
</reference>
<dbReference type="InterPro" id="IPR043519">
    <property type="entry name" value="NT_sf"/>
</dbReference>
<dbReference type="EMBL" id="JAQOUE010000002">
    <property type="protein sequence ID" value="MDT7044105.1"/>
    <property type="molecule type" value="Genomic_DNA"/>
</dbReference>
<evidence type="ECO:0000256" key="3">
    <source>
        <dbReference type="ARBA" id="ARBA00022679"/>
    </source>
</evidence>
<keyword evidence="7" id="KW-0067">ATP-binding</keyword>
<dbReference type="CDD" id="cd05403">
    <property type="entry name" value="NT_KNTase_like"/>
    <property type="match status" value="1"/>
</dbReference>
<evidence type="ECO:0000256" key="7">
    <source>
        <dbReference type="ARBA" id="ARBA00022840"/>
    </source>
</evidence>
<evidence type="ECO:0000259" key="10">
    <source>
        <dbReference type="Pfam" id="PF01909"/>
    </source>
</evidence>
<accession>A0ABU3KC57</accession>
<dbReference type="Gene3D" id="3.30.460.10">
    <property type="entry name" value="Beta Polymerase, domain 2"/>
    <property type="match status" value="1"/>
</dbReference>
<keyword evidence="5" id="KW-0479">Metal-binding</keyword>
<evidence type="ECO:0000256" key="6">
    <source>
        <dbReference type="ARBA" id="ARBA00022741"/>
    </source>
</evidence>
<dbReference type="InterPro" id="IPR002934">
    <property type="entry name" value="Polymerase_NTP_transf_dom"/>
</dbReference>
<dbReference type="PANTHER" id="PTHR33571:SF19">
    <property type="entry name" value="PROTEIN ADENYLYLTRANSFERASE MJ0128-RELATED"/>
    <property type="match status" value="1"/>
</dbReference>
<keyword evidence="4" id="KW-0548">Nucleotidyltransferase</keyword>
<feature type="domain" description="Polymerase nucleotidyl transferase" evidence="10">
    <location>
        <begin position="13"/>
        <end position="93"/>
    </location>
</feature>
<keyword evidence="12" id="KW-1185">Reference proteome</keyword>
<dbReference type="RefSeq" id="WP_313834691.1">
    <property type="nucleotide sequence ID" value="NZ_JAQOUE010000002.1"/>
</dbReference>
<evidence type="ECO:0000256" key="5">
    <source>
        <dbReference type="ARBA" id="ARBA00022723"/>
    </source>
</evidence>
<keyword evidence="8" id="KW-0460">Magnesium</keyword>
<evidence type="ECO:0000256" key="4">
    <source>
        <dbReference type="ARBA" id="ARBA00022695"/>
    </source>
</evidence>
<gene>
    <name evidence="11" type="ORF">PPG34_17275</name>
</gene>
<evidence type="ECO:0000313" key="12">
    <source>
        <dbReference type="Proteomes" id="UP001250932"/>
    </source>
</evidence>
<evidence type="ECO:0000256" key="9">
    <source>
        <dbReference type="ARBA" id="ARBA00038276"/>
    </source>
</evidence>
<evidence type="ECO:0000256" key="2">
    <source>
        <dbReference type="ARBA" id="ARBA00022649"/>
    </source>
</evidence>
<comment type="similarity">
    <text evidence="9">Belongs to the MntA antitoxin family.</text>
</comment>
<evidence type="ECO:0000256" key="1">
    <source>
        <dbReference type="ARBA" id="ARBA00001946"/>
    </source>
</evidence>
<dbReference type="PANTHER" id="PTHR33571">
    <property type="entry name" value="SSL8005 PROTEIN"/>
    <property type="match status" value="1"/>
</dbReference>
<keyword evidence="6" id="KW-0547">Nucleotide-binding</keyword>
<keyword evidence="2" id="KW-1277">Toxin-antitoxin system</keyword>
<keyword evidence="3" id="KW-0808">Transferase</keyword>
<evidence type="ECO:0000256" key="8">
    <source>
        <dbReference type="ARBA" id="ARBA00022842"/>
    </source>
</evidence>